<reference evidence="3" key="1">
    <citation type="submission" date="2017-05" db="EMBL/GenBank/DDBJ databases">
        <authorList>
            <consortium name="Centers of Excellence for Influenza Research and Surveillance (CEIRS)"/>
        </authorList>
    </citation>
    <scope>NUCLEOTIDE SEQUENCE</scope>
    <source>
        <strain evidence="3">A/yellow-legged gull/Georgia/4/2012</strain>
    </source>
</reference>
<organism evidence="3">
    <name type="scientific">Influenza A virus</name>
    <name type="common">A/yellow-legged gull/Georgia/4/2012(H13N8)</name>
    <dbReference type="NCBI Taxonomy" id="2004348"/>
    <lineage>
        <taxon>Viruses</taxon>
        <taxon>Riboviria</taxon>
        <taxon>Orthornavirae</taxon>
        <taxon>Negarnaviricota</taxon>
        <taxon>Polyploviricotina</taxon>
        <taxon>Insthoviricetes</taxon>
        <taxon>Articulavirales</taxon>
        <taxon>Orthomyxoviridae</taxon>
        <taxon>Alphainfluenzavirus</taxon>
        <taxon>Alphainfluenzavirus influenzae</taxon>
        <taxon>Influenza A virus</taxon>
    </lineage>
</organism>
<evidence type="ECO:0000313" key="3">
    <source>
        <dbReference type="EMBL" id="ARX93955.1"/>
    </source>
</evidence>
<evidence type="ECO:0000256" key="2">
    <source>
        <dbReference type="ARBA" id="ARBA00023200"/>
    </source>
</evidence>
<dbReference type="EMBL" id="MF147356">
    <property type="protein sequence ID" value="ARX93955.1"/>
    <property type="molecule type" value="Viral_cRNA"/>
</dbReference>
<sequence length="52" mass="6331">MDHYQRTTNQADMHKRIACWKQWLPLKNPTQGSLKTLVLKQWKSFSKQEWTN</sequence>
<dbReference type="InterPro" id="IPR021045">
    <property type="entry name" value="Flu_proapoptotic_PB1-F2"/>
</dbReference>
<dbReference type="Pfam" id="PF11986">
    <property type="entry name" value="PB1-F2"/>
    <property type="match status" value="1"/>
</dbReference>
<keyword evidence="1" id="KW-1048">Host nucleus</keyword>
<gene>
    <name evidence="3" type="primary">PB1-F2</name>
</gene>
<protein>
    <submittedName>
        <fullName evidence="3">Putative PB1-F2 protein</fullName>
    </submittedName>
</protein>
<proteinExistence type="predicted"/>
<accession>A0A1Z1X5P5</accession>
<keyword evidence="2" id="KW-1035">Host cytoplasm</keyword>
<name>A0A1Z1X5P5_9INFA</name>
<evidence type="ECO:0000256" key="1">
    <source>
        <dbReference type="ARBA" id="ARBA00022562"/>
    </source>
</evidence>